<dbReference type="HOGENOM" id="CLU_2724071_0_0_1"/>
<proteinExistence type="predicted"/>
<dbReference type="EMBL" id="KN822963">
    <property type="protein sequence ID" value="KIO31382.1"/>
    <property type="molecule type" value="Genomic_DNA"/>
</dbReference>
<organism evidence="1 2">
    <name type="scientific">Tulasnella calospora MUT 4182</name>
    <dbReference type="NCBI Taxonomy" id="1051891"/>
    <lineage>
        <taxon>Eukaryota</taxon>
        <taxon>Fungi</taxon>
        <taxon>Dikarya</taxon>
        <taxon>Basidiomycota</taxon>
        <taxon>Agaricomycotina</taxon>
        <taxon>Agaricomycetes</taxon>
        <taxon>Cantharellales</taxon>
        <taxon>Tulasnellaceae</taxon>
        <taxon>Tulasnella</taxon>
    </lineage>
</organism>
<dbReference type="AlphaFoldDB" id="A0A0C3MCC1"/>
<evidence type="ECO:0000313" key="2">
    <source>
        <dbReference type="Proteomes" id="UP000054248"/>
    </source>
</evidence>
<keyword evidence="2" id="KW-1185">Reference proteome</keyword>
<reference evidence="1 2" key="1">
    <citation type="submission" date="2014-04" db="EMBL/GenBank/DDBJ databases">
        <authorList>
            <consortium name="DOE Joint Genome Institute"/>
            <person name="Kuo A."/>
            <person name="Girlanda M."/>
            <person name="Perotto S."/>
            <person name="Kohler A."/>
            <person name="Nagy L.G."/>
            <person name="Floudas D."/>
            <person name="Copeland A."/>
            <person name="Barry K.W."/>
            <person name="Cichocki N."/>
            <person name="Veneault-Fourrey C."/>
            <person name="LaButti K."/>
            <person name="Lindquist E.A."/>
            <person name="Lipzen A."/>
            <person name="Lundell T."/>
            <person name="Morin E."/>
            <person name="Murat C."/>
            <person name="Sun H."/>
            <person name="Tunlid A."/>
            <person name="Henrissat B."/>
            <person name="Grigoriev I.V."/>
            <person name="Hibbett D.S."/>
            <person name="Martin F."/>
            <person name="Nordberg H.P."/>
            <person name="Cantor M.N."/>
            <person name="Hua S.X."/>
        </authorList>
    </citation>
    <scope>NUCLEOTIDE SEQUENCE [LARGE SCALE GENOMIC DNA]</scope>
    <source>
        <strain evidence="1 2">MUT 4182</strain>
    </source>
</reference>
<evidence type="ECO:0000313" key="1">
    <source>
        <dbReference type="EMBL" id="KIO31382.1"/>
    </source>
</evidence>
<name>A0A0C3MCC1_9AGAM</name>
<dbReference type="Proteomes" id="UP000054248">
    <property type="component" value="Unassembled WGS sequence"/>
</dbReference>
<protein>
    <submittedName>
        <fullName evidence="1">Uncharacterized protein</fullName>
    </submittedName>
</protein>
<reference evidence="2" key="2">
    <citation type="submission" date="2015-01" db="EMBL/GenBank/DDBJ databases">
        <title>Evolutionary Origins and Diversification of the Mycorrhizal Mutualists.</title>
        <authorList>
            <consortium name="DOE Joint Genome Institute"/>
            <consortium name="Mycorrhizal Genomics Consortium"/>
            <person name="Kohler A."/>
            <person name="Kuo A."/>
            <person name="Nagy L.G."/>
            <person name="Floudas D."/>
            <person name="Copeland A."/>
            <person name="Barry K.W."/>
            <person name="Cichocki N."/>
            <person name="Veneault-Fourrey C."/>
            <person name="LaButti K."/>
            <person name="Lindquist E.A."/>
            <person name="Lipzen A."/>
            <person name="Lundell T."/>
            <person name="Morin E."/>
            <person name="Murat C."/>
            <person name="Riley R."/>
            <person name="Ohm R."/>
            <person name="Sun H."/>
            <person name="Tunlid A."/>
            <person name="Henrissat B."/>
            <person name="Grigoriev I.V."/>
            <person name="Hibbett D.S."/>
            <person name="Martin F."/>
        </authorList>
    </citation>
    <scope>NUCLEOTIDE SEQUENCE [LARGE SCALE GENOMIC DNA]</scope>
    <source>
        <strain evidence="2">MUT 4182</strain>
    </source>
</reference>
<sequence>MGSGRSLNASIIRSSYRLSLGIVALLSILGLPAAAGSTTRALFSWFPPTNAVSSAAGLNLSGPHRLLTFRIA</sequence>
<accession>A0A0C3MCC1</accession>
<gene>
    <name evidence="1" type="ORF">M407DRAFT_241787</name>
</gene>